<reference evidence="1" key="2">
    <citation type="journal article" date="2021" name="Microorganisms">
        <title>Bacterial Dimethylsulfoniopropionate Biosynthesis in the East China Sea.</title>
        <authorList>
            <person name="Liu J."/>
            <person name="Zhang Y."/>
            <person name="Liu J."/>
            <person name="Zhong H."/>
            <person name="Williams B.T."/>
            <person name="Zheng Y."/>
            <person name="Curson A.R.J."/>
            <person name="Sun C."/>
            <person name="Sun H."/>
            <person name="Song D."/>
            <person name="Wagner Mackenzie B."/>
            <person name="Bermejo Martinez A."/>
            <person name="Todd J.D."/>
            <person name="Zhang X.H."/>
        </authorList>
    </citation>
    <scope>NUCLEOTIDE SEQUENCE</scope>
    <source>
        <strain evidence="1">AESS21</strain>
    </source>
</reference>
<evidence type="ECO:0000313" key="2">
    <source>
        <dbReference type="Proteomes" id="UP000705379"/>
    </source>
</evidence>
<reference evidence="1" key="1">
    <citation type="submission" date="2018-08" db="EMBL/GenBank/DDBJ databases">
        <authorList>
            <person name="Jin W."/>
            <person name="Wang H."/>
            <person name="Yang Y."/>
            <person name="Li M."/>
            <person name="Liu J."/>
        </authorList>
    </citation>
    <scope>NUCLEOTIDE SEQUENCE</scope>
    <source>
        <strain evidence="1">AESS21</strain>
    </source>
</reference>
<accession>A0A944GRL9</accession>
<proteinExistence type="predicted"/>
<dbReference type="RefSeq" id="WP_213214481.1">
    <property type="nucleotide sequence ID" value="NZ_QTKU01000001.1"/>
</dbReference>
<evidence type="ECO:0000313" key="1">
    <source>
        <dbReference type="EMBL" id="MBS8258715.1"/>
    </source>
</evidence>
<dbReference type="AlphaFoldDB" id="A0A944GRL9"/>
<dbReference type="InterPro" id="IPR009964">
    <property type="entry name" value="DUF1491"/>
</dbReference>
<organism evidence="1 2">
    <name type="scientific">Roseibium polysiphoniae</name>
    <dbReference type="NCBI Taxonomy" id="2571221"/>
    <lineage>
        <taxon>Bacteria</taxon>
        <taxon>Pseudomonadati</taxon>
        <taxon>Pseudomonadota</taxon>
        <taxon>Alphaproteobacteria</taxon>
        <taxon>Hyphomicrobiales</taxon>
        <taxon>Stappiaceae</taxon>
        <taxon>Roseibium</taxon>
    </lineage>
</organism>
<protein>
    <submittedName>
        <fullName evidence="1">DUF1491 family protein</fullName>
    </submittedName>
</protein>
<name>A0A944GRL9_9HYPH</name>
<dbReference type="Pfam" id="PF07372">
    <property type="entry name" value="DUF1491"/>
    <property type="match status" value="1"/>
</dbReference>
<dbReference type="EMBL" id="QTKU01000001">
    <property type="protein sequence ID" value="MBS8258715.1"/>
    <property type="molecule type" value="Genomic_DNA"/>
</dbReference>
<dbReference type="Gene3D" id="3.40.1530.20">
    <property type="entry name" value="Protein of unknown function (DUF1491)"/>
    <property type="match status" value="1"/>
</dbReference>
<sequence>MRVTSDFFVTALVRRIFAENGFAAIQKKGAPEAGAIFIAVDRLDGTYDFYGPAPQAMFMDQPQGRLFEQILEKVPRSDITARLESEARMDPDYWMVEVDSEAGKIDLPLAEEEAEKAPDPFFKF</sequence>
<dbReference type="Proteomes" id="UP000705379">
    <property type="component" value="Unassembled WGS sequence"/>
</dbReference>
<comment type="caution">
    <text evidence="1">The sequence shown here is derived from an EMBL/GenBank/DDBJ whole genome shotgun (WGS) entry which is preliminary data.</text>
</comment>
<gene>
    <name evidence="1" type="ORF">DYI23_00665</name>
</gene>